<dbReference type="PANTHER" id="PTHR10434:SF11">
    <property type="entry name" value="1-ACYL-SN-GLYCEROL-3-PHOSPHATE ACYLTRANSFERASE"/>
    <property type="match status" value="1"/>
</dbReference>
<keyword evidence="5" id="KW-0472">Membrane</keyword>
<comment type="similarity">
    <text evidence="1 4">Belongs to the 1-acyl-sn-glycerol-3-phosphate acyltransferase family.</text>
</comment>
<protein>
    <recommendedName>
        <fullName evidence="4">1-acyl-sn-glycerol-3-phosphate acyltransferase</fullName>
        <ecNumber evidence="4">2.3.1.51</ecNumber>
    </recommendedName>
</protein>
<dbReference type="NCBIfam" id="TIGR00530">
    <property type="entry name" value="AGP_acyltrn"/>
    <property type="match status" value="1"/>
</dbReference>
<evidence type="ECO:0000256" key="3">
    <source>
        <dbReference type="ARBA" id="ARBA00023315"/>
    </source>
</evidence>
<keyword evidence="5" id="KW-0812">Transmembrane</keyword>
<feature type="transmembrane region" description="Helical" evidence="5">
    <location>
        <begin position="12"/>
        <end position="32"/>
    </location>
</feature>
<accession>A0ABS9CNL2</accession>
<dbReference type="CDD" id="cd07989">
    <property type="entry name" value="LPLAT_AGPAT-like"/>
    <property type="match status" value="1"/>
</dbReference>
<keyword evidence="3 4" id="KW-0012">Acyltransferase</keyword>
<keyword evidence="2 4" id="KW-0808">Transferase</keyword>
<reference evidence="7 8" key="1">
    <citation type="submission" date="2020-12" db="EMBL/GenBank/DDBJ databases">
        <title>Whole genome sequences of gut porcine anaerobes.</title>
        <authorList>
            <person name="Kubasova T."/>
            <person name="Jahodarova E."/>
            <person name="Rychlik I."/>
        </authorList>
    </citation>
    <scope>NUCLEOTIDE SEQUENCE [LARGE SCALE GENOMIC DNA]</scope>
    <source>
        <strain evidence="7 8">An867</strain>
    </source>
</reference>
<sequence>MAKKRNRLSWWYFLAKYVMLFFFKILHPYRILGRENMPRSGKVLVCSNHVTLGDPIYLGCAIPGRQLHYMAKAELFKNKLIGGFLKSLGAFPISRGTGGAQGIQTAIRLLEDEEVVCMFPEGTRSKTGEPLNPKTGLAMLAYKTQCTIVPVSIIGEGGKPPKIFKKMVINIGKPIPFEELGLTEESNMLYRRVSREVFEHVKALRAESLDIIENRWKSV</sequence>
<evidence type="ECO:0000259" key="6">
    <source>
        <dbReference type="SMART" id="SM00563"/>
    </source>
</evidence>
<dbReference type="EMBL" id="JAFBIT010000001">
    <property type="protein sequence ID" value="MCF2651499.1"/>
    <property type="molecule type" value="Genomic_DNA"/>
</dbReference>
<evidence type="ECO:0000256" key="1">
    <source>
        <dbReference type="ARBA" id="ARBA00008655"/>
    </source>
</evidence>
<keyword evidence="4" id="KW-0443">Lipid metabolism</keyword>
<dbReference type="Pfam" id="PF01553">
    <property type="entry name" value="Acyltransferase"/>
    <property type="match status" value="1"/>
</dbReference>
<dbReference type="EC" id="2.3.1.51" evidence="4"/>
<feature type="domain" description="Phospholipid/glycerol acyltransferase" evidence="6">
    <location>
        <begin position="43"/>
        <end position="156"/>
    </location>
</feature>
<dbReference type="RefSeq" id="WP_235322512.1">
    <property type="nucleotide sequence ID" value="NZ_JAFBIT010000001.1"/>
</dbReference>
<evidence type="ECO:0000256" key="2">
    <source>
        <dbReference type="ARBA" id="ARBA00022679"/>
    </source>
</evidence>
<keyword evidence="4" id="KW-0444">Lipid biosynthesis</keyword>
<comment type="domain">
    <text evidence="4">The HXXXXD motif is essential for acyltransferase activity and may constitute the binding site for the phosphate moiety of the glycerol-3-phosphate.</text>
</comment>
<dbReference type="SUPFAM" id="SSF69593">
    <property type="entry name" value="Glycerol-3-phosphate (1)-acyltransferase"/>
    <property type="match status" value="1"/>
</dbReference>
<keyword evidence="4" id="KW-0594">Phospholipid biosynthesis</keyword>
<keyword evidence="8" id="KW-1185">Reference proteome</keyword>
<evidence type="ECO:0000256" key="5">
    <source>
        <dbReference type="SAM" id="Phobius"/>
    </source>
</evidence>
<comment type="caution">
    <text evidence="7">The sequence shown here is derived from an EMBL/GenBank/DDBJ whole genome shotgun (WGS) entry which is preliminary data.</text>
</comment>
<dbReference type="InterPro" id="IPR004552">
    <property type="entry name" value="AGP_acyltrans"/>
</dbReference>
<dbReference type="PANTHER" id="PTHR10434">
    <property type="entry name" value="1-ACYL-SN-GLYCEROL-3-PHOSPHATE ACYLTRANSFERASE"/>
    <property type="match status" value="1"/>
</dbReference>
<gene>
    <name evidence="7" type="ORF">JQM67_02610</name>
</gene>
<dbReference type="GO" id="GO:0016746">
    <property type="term" value="F:acyltransferase activity"/>
    <property type="evidence" value="ECO:0007669"/>
    <property type="project" value="UniProtKB-KW"/>
</dbReference>
<dbReference type="Proteomes" id="UP001299220">
    <property type="component" value="Unassembled WGS sequence"/>
</dbReference>
<dbReference type="SMART" id="SM00563">
    <property type="entry name" value="PlsC"/>
    <property type="match status" value="1"/>
</dbReference>
<evidence type="ECO:0000256" key="4">
    <source>
        <dbReference type="RuleBase" id="RU361267"/>
    </source>
</evidence>
<evidence type="ECO:0000313" key="8">
    <source>
        <dbReference type="Proteomes" id="UP001299220"/>
    </source>
</evidence>
<name>A0ABS9CNL2_9FIRM</name>
<keyword evidence="4" id="KW-1208">Phospholipid metabolism</keyword>
<dbReference type="InterPro" id="IPR002123">
    <property type="entry name" value="Plipid/glycerol_acylTrfase"/>
</dbReference>
<organism evidence="7 8">
    <name type="scientific">Anaeromassilibacillus senegalensis</name>
    <dbReference type="NCBI Taxonomy" id="1673717"/>
    <lineage>
        <taxon>Bacteria</taxon>
        <taxon>Bacillati</taxon>
        <taxon>Bacillota</taxon>
        <taxon>Clostridia</taxon>
        <taxon>Eubacteriales</taxon>
        <taxon>Acutalibacteraceae</taxon>
        <taxon>Anaeromassilibacillus</taxon>
    </lineage>
</organism>
<keyword evidence="5" id="KW-1133">Transmembrane helix</keyword>
<proteinExistence type="inferred from homology"/>
<evidence type="ECO:0000313" key="7">
    <source>
        <dbReference type="EMBL" id="MCF2651499.1"/>
    </source>
</evidence>
<comment type="catalytic activity">
    <reaction evidence="4">
        <text>a 1-acyl-sn-glycero-3-phosphate + an acyl-CoA = a 1,2-diacyl-sn-glycero-3-phosphate + CoA</text>
        <dbReference type="Rhea" id="RHEA:19709"/>
        <dbReference type="ChEBI" id="CHEBI:57287"/>
        <dbReference type="ChEBI" id="CHEBI:57970"/>
        <dbReference type="ChEBI" id="CHEBI:58342"/>
        <dbReference type="ChEBI" id="CHEBI:58608"/>
        <dbReference type="EC" id="2.3.1.51"/>
    </reaction>
</comment>